<sequence>MGKPGHQRSSARPRLEKPVTLQQWSSGSHDSPPHDALSFISSSDSDLRTSKDGNPRNAVDKISSTFFDQQSEHSPKLDPENKRWPEDKILAPQLNSSHLVKLCRQIDQLKVQMEGCTEVNQLVKELMTKVQDHEYILQTLRKELKSFETESIGSAQRLSSIKKELLHLVDLIHRTEDTILSKRSTQLKTAKSDRITQAGVPPRKDITNVTTRLSSSVETSGATSVDLSSYRLADIADMPKLFPNLLSLAIDNNQLTSLNDVNEGIILLSAANNKIRSESFAKFTRISRLNLSTNELSIVPLNLSATLTFANFAFNKITSLDGLQHCWSLHHLDCSHNDLGGTLDLSEFILPRLEVLILGNNKITSVLGLRRFPRVRQLCLEDNKLETLEIDIPFLKKLNLSSNRLERIVINKCKRLEKALMDHNSLAYTKFPSHVRSLSLQHQVHDSIVETTLHQTPILEKLILAGVGHTNYSPLIYLRTLTITKCHFKVLPSTFSTNFPNLVNLFLDDNKLEGIDSLNGLIRMRVVSLVKNRLKWSSIASALATSAANLVDLDFRDNPACFEVLPSNPNLFSSQVSRQESSEQYDGQSILQAKLAPSIKAQFPRLRRINGEFLVN</sequence>
<evidence type="ECO:0000313" key="6">
    <source>
        <dbReference type="Proteomes" id="UP000449547"/>
    </source>
</evidence>
<reference evidence="5 6" key="1">
    <citation type="submission" date="2019-07" db="EMBL/GenBank/DDBJ databases">
        <title>Genome assembly of two rare yeast pathogens: Diutina rugosa and Trichomonascus ciferrii.</title>
        <authorList>
            <person name="Mixao V."/>
            <person name="Saus E."/>
            <person name="Hansen A."/>
            <person name="Lass-Flor C."/>
            <person name="Gabaldon T."/>
        </authorList>
    </citation>
    <scope>NUCLEOTIDE SEQUENCE [LARGE SCALE GENOMIC DNA]</scope>
    <source>
        <strain evidence="5 6">CBS 613</strain>
    </source>
</reference>
<dbReference type="EMBL" id="SWFT01000067">
    <property type="protein sequence ID" value="KAA8903555.1"/>
    <property type="molecule type" value="Genomic_DNA"/>
</dbReference>
<dbReference type="PANTHER" id="PTHR47566">
    <property type="match status" value="1"/>
</dbReference>
<comment type="caution">
    <text evidence="5">The sequence shown here is derived from an EMBL/GenBank/DDBJ whole genome shotgun (WGS) entry which is preliminary data.</text>
</comment>
<dbReference type="Proteomes" id="UP000449547">
    <property type="component" value="Unassembled WGS sequence"/>
</dbReference>
<feature type="compositionally biased region" description="Basic residues" evidence="4">
    <location>
        <begin position="1"/>
        <end position="11"/>
    </location>
</feature>
<dbReference type="InterPro" id="IPR052574">
    <property type="entry name" value="CDIRP"/>
</dbReference>
<evidence type="ECO:0000256" key="1">
    <source>
        <dbReference type="ARBA" id="ARBA00022614"/>
    </source>
</evidence>
<dbReference type="RefSeq" id="XP_034012857.1">
    <property type="nucleotide sequence ID" value="XM_034155093.1"/>
</dbReference>
<evidence type="ECO:0000256" key="3">
    <source>
        <dbReference type="SAM" id="Coils"/>
    </source>
</evidence>
<keyword evidence="2" id="KW-0677">Repeat</keyword>
<accession>A0A642UX32</accession>
<organism evidence="5 6">
    <name type="scientific">Diutina rugosa</name>
    <name type="common">Yeast</name>
    <name type="synonym">Candida rugosa</name>
    <dbReference type="NCBI Taxonomy" id="5481"/>
    <lineage>
        <taxon>Eukaryota</taxon>
        <taxon>Fungi</taxon>
        <taxon>Dikarya</taxon>
        <taxon>Ascomycota</taxon>
        <taxon>Saccharomycotina</taxon>
        <taxon>Pichiomycetes</taxon>
        <taxon>Debaryomycetaceae</taxon>
        <taxon>Diutina</taxon>
    </lineage>
</organism>
<dbReference type="InterPro" id="IPR001611">
    <property type="entry name" value="Leu-rich_rpt"/>
</dbReference>
<feature type="region of interest" description="Disordered" evidence="4">
    <location>
        <begin position="1"/>
        <end position="59"/>
    </location>
</feature>
<dbReference type="SUPFAM" id="SSF52058">
    <property type="entry name" value="L domain-like"/>
    <property type="match status" value="2"/>
</dbReference>
<feature type="compositionally biased region" description="Basic and acidic residues" evidence="4">
    <location>
        <begin position="45"/>
        <end position="54"/>
    </location>
</feature>
<dbReference type="AlphaFoldDB" id="A0A642UX32"/>
<dbReference type="Gene3D" id="3.80.10.10">
    <property type="entry name" value="Ribonuclease Inhibitor"/>
    <property type="match status" value="2"/>
</dbReference>
<gene>
    <name evidence="5" type="ORF">DIURU_002441</name>
</gene>
<proteinExistence type="predicted"/>
<feature type="coiled-coil region" evidence="3">
    <location>
        <begin position="123"/>
        <end position="150"/>
    </location>
</feature>
<evidence type="ECO:0000256" key="4">
    <source>
        <dbReference type="SAM" id="MobiDB-lite"/>
    </source>
</evidence>
<keyword evidence="6" id="KW-1185">Reference proteome</keyword>
<evidence type="ECO:0000313" key="5">
    <source>
        <dbReference type="EMBL" id="KAA8903555.1"/>
    </source>
</evidence>
<name>A0A642UX32_DIURU</name>
<dbReference type="GO" id="GO:0035591">
    <property type="term" value="F:signaling adaptor activity"/>
    <property type="evidence" value="ECO:0007669"/>
    <property type="project" value="TreeGrafter"/>
</dbReference>
<keyword evidence="1" id="KW-0433">Leucine-rich repeat</keyword>
<keyword evidence="3" id="KW-0175">Coiled coil</keyword>
<protein>
    <submittedName>
        <fullName evidence="5">Uncharacterized protein</fullName>
    </submittedName>
</protein>
<dbReference type="OrthoDB" id="3980749at2759"/>
<dbReference type="InterPro" id="IPR032675">
    <property type="entry name" value="LRR_dom_sf"/>
</dbReference>
<feature type="compositionally biased region" description="Basic and acidic residues" evidence="4">
    <location>
        <begin position="70"/>
        <end position="83"/>
    </location>
</feature>
<dbReference type="GeneID" id="54781092"/>
<dbReference type="PROSITE" id="PS51450">
    <property type="entry name" value="LRR"/>
    <property type="match status" value="2"/>
</dbReference>
<dbReference type="VEuPathDB" id="FungiDB:DIURU_002441"/>
<feature type="region of interest" description="Disordered" evidence="4">
    <location>
        <begin position="64"/>
        <end position="83"/>
    </location>
</feature>
<feature type="compositionally biased region" description="Polar residues" evidence="4">
    <location>
        <begin position="20"/>
        <end position="29"/>
    </location>
</feature>
<dbReference type="PANTHER" id="PTHR47566:SF1">
    <property type="entry name" value="PROTEIN NUD1"/>
    <property type="match status" value="1"/>
</dbReference>
<evidence type="ECO:0000256" key="2">
    <source>
        <dbReference type="ARBA" id="ARBA00022737"/>
    </source>
</evidence>